<name>A0AAD8ST37_LOLMU</name>
<evidence type="ECO:0000256" key="2">
    <source>
        <dbReference type="ARBA" id="ARBA00006665"/>
    </source>
</evidence>
<evidence type="ECO:0000313" key="9">
    <source>
        <dbReference type="Proteomes" id="UP001231189"/>
    </source>
</evidence>
<evidence type="ECO:0008006" key="10">
    <source>
        <dbReference type="Google" id="ProtNLM"/>
    </source>
</evidence>
<dbReference type="InterPro" id="IPR005016">
    <property type="entry name" value="TDE1/TMS"/>
</dbReference>
<proteinExistence type="inferred from homology"/>
<feature type="region of interest" description="Disordered" evidence="6">
    <location>
        <begin position="1"/>
        <end position="132"/>
    </location>
</feature>
<dbReference type="EMBL" id="JAUUTY010000003">
    <property type="protein sequence ID" value="KAK1663454.1"/>
    <property type="molecule type" value="Genomic_DNA"/>
</dbReference>
<reference evidence="8" key="1">
    <citation type="submission" date="2023-07" db="EMBL/GenBank/DDBJ databases">
        <title>A chromosome-level genome assembly of Lolium multiflorum.</title>
        <authorList>
            <person name="Chen Y."/>
            <person name="Copetti D."/>
            <person name="Kolliker R."/>
            <person name="Studer B."/>
        </authorList>
    </citation>
    <scope>NUCLEOTIDE SEQUENCE</scope>
    <source>
        <strain evidence="8">02402/16</strain>
        <tissue evidence="8">Leaf</tissue>
    </source>
</reference>
<evidence type="ECO:0000313" key="8">
    <source>
        <dbReference type="EMBL" id="KAK1663454.1"/>
    </source>
</evidence>
<comment type="caution">
    <text evidence="8">The sequence shown here is derived from an EMBL/GenBank/DDBJ whole genome shotgun (WGS) entry which is preliminary data.</text>
</comment>
<evidence type="ECO:0000256" key="1">
    <source>
        <dbReference type="ARBA" id="ARBA00004141"/>
    </source>
</evidence>
<keyword evidence="3 7" id="KW-0812">Transmembrane</keyword>
<feature type="transmembrane region" description="Helical" evidence="7">
    <location>
        <begin position="397"/>
        <end position="417"/>
    </location>
</feature>
<evidence type="ECO:0000256" key="5">
    <source>
        <dbReference type="ARBA" id="ARBA00023136"/>
    </source>
</evidence>
<dbReference type="PANTHER" id="PTHR10383">
    <property type="entry name" value="SERINE INCORPORATOR"/>
    <property type="match status" value="1"/>
</dbReference>
<feature type="compositionally biased region" description="Low complexity" evidence="6">
    <location>
        <begin position="1"/>
        <end position="16"/>
    </location>
</feature>
<dbReference type="AlphaFoldDB" id="A0AAD8ST37"/>
<dbReference type="GO" id="GO:0016020">
    <property type="term" value="C:membrane"/>
    <property type="evidence" value="ECO:0007669"/>
    <property type="project" value="UniProtKB-SubCell"/>
</dbReference>
<keyword evidence="4 7" id="KW-1133">Transmembrane helix</keyword>
<comment type="subcellular location">
    <subcellularLocation>
        <location evidence="1">Membrane</location>
        <topology evidence="1">Multi-pass membrane protein</topology>
    </subcellularLocation>
</comment>
<feature type="compositionally biased region" description="Low complexity" evidence="6">
    <location>
        <begin position="74"/>
        <end position="88"/>
    </location>
</feature>
<feature type="transmembrane region" description="Helical" evidence="7">
    <location>
        <begin position="339"/>
        <end position="360"/>
    </location>
</feature>
<evidence type="ECO:0000256" key="7">
    <source>
        <dbReference type="SAM" id="Phobius"/>
    </source>
</evidence>
<feature type="transmembrane region" description="Helical" evidence="7">
    <location>
        <begin position="372"/>
        <end position="390"/>
    </location>
</feature>
<dbReference type="PANTHER" id="PTHR10383:SF44">
    <property type="entry name" value="SERINC-DOMAIN CONTAINING SERINE AND SPHINGOLIPID BIOSYNTHESIS PROTEIN"/>
    <property type="match status" value="1"/>
</dbReference>
<evidence type="ECO:0000256" key="6">
    <source>
        <dbReference type="SAM" id="MobiDB-lite"/>
    </source>
</evidence>
<accession>A0AAD8ST37</accession>
<protein>
    <recommendedName>
        <fullName evidence="10">Serinc-domain containing serine and sphingolipid biosynthesis protein</fullName>
    </recommendedName>
</protein>
<organism evidence="8 9">
    <name type="scientific">Lolium multiflorum</name>
    <name type="common">Italian ryegrass</name>
    <name type="synonym">Lolium perenne subsp. multiflorum</name>
    <dbReference type="NCBI Taxonomy" id="4521"/>
    <lineage>
        <taxon>Eukaryota</taxon>
        <taxon>Viridiplantae</taxon>
        <taxon>Streptophyta</taxon>
        <taxon>Embryophyta</taxon>
        <taxon>Tracheophyta</taxon>
        <taxon>Spermatophyta</taxon>
        <taxon>Magnoliopsida</taxon>
        <taxon>Liliopsida</taxon>
        <taxon>Poales</taxon>
        <taxon>Poaceae</taxon>
        <taxon>BOP clade</taxon>
        <taxon>Pooideae</taxon>
        <taxon>Poodae</taxon>
        <taxon>Poeae</taxon>
        <taxon>Poeae Chloroplast Group 2 (Poeae type)</taxon>
        <taxon>Loliodinae</taxon>
        <taxon>Loliinae</taxon>
        <taxon>Lolium</taxon>
    </lineage>
</organism>
<feature type="transmembrane region" description="Helical" evidence="7">
    <location>
        <begin position="437"/>
        <end position="455"/>
    </location>
</feature>
<dbReference type="Pfam" id="PF03348">
    <property type="entry name" value="Serinc"/>
    <property type="match status" value="2"/>
</dbReference>
<feature type="transmembrane region" description="Helical" evidence="7">
    <location>
        <begin position="476"/>
        <end position="499"/>
    </location>
</feature>
<feature type="transmembrane region" description="Helical" evidence="7">
    <location>
        <begin position="268"/>
        <end position="285"/>
    </location>
</feature>
<comment type="similarity">
    <text evidence="2">Belongs to the TDE1 family.</text>
</comment>
<feature type="compositionally biased region" description="Low complexity" evidence="6">
    <location>
        <begin position="118"/>
        <end position="132"/>
    </location>
</feature>
<keyword evidence="9" id="KW-1185">Reference proteome</keyword>
<evidence type="ECO:0000256" key="3">
    <source>
        <dbReference type="ARBA" id="ARBA00022692"/>
    </source>
</evidence>
<feature type="transmembrane region" description="Helical" evidence="7">
    <location>
        <begin position="519"/>
        <end position="536"/>
    </location>
</feature>
<dbReference type="Proteomes" id="UP001231189">
    <property type="component" value="Unassembled WGS sequence"/>
</dbReference>
<feature type="transmembrane region" description="Helical" evidence="7">
    <location>
        <begin position="172"/>
        <end position="191"/>
    </location>
</feature>
<evidence type="ECO:0000256" key="4">
    <source>
        <dbReference type="ARBA" id="ARBA00022989"/>
    </source>
</evidence>
<keyword evidence="5 7" id="KW-0472">Membrane</keyword>
<feature type="transmembrane region" description="Helical" evidence="7">
    <location>
        <begin position="291"/>
        <end position="318"/>
    </location>
</feature>
<sequence length="566" mass="61687">MSSLPELELSQLPGSSVGEGVERRHQEEEDLGSPAAAAAAPLVPAPDTADMSAPELSQLAGSSSGEGVERQEDSAAAAGGDAVPLASASDTADMSAPELSQLAGSSSGAGVERQEDSPAAAAVPAAPAPDTADTGEIELQEVEREMLEANLIFVPVLNNLFTRALIVPNPMAVRYVYGALFGLMTIVAWTVRDIELPGFDDHYVCDGSHDCIAANGVLRVSMGVAHSSIQWLPLTRVNKIFFLIMFASTVNTRKLYEFRNFWHSQWWILKATIFLIGYGFANYAPSSLLQFYGTIAHVGAWLFLVIQFFSMTSLIMWVNRWCRVESNRQRWAGMTYGLLPLRAAPVVLYIGSFLGLGFMYYSAPYCKPTTSIYISVTASVVCLMFIISCVRKVSGGYLAPGMMMAYVVFMCWTTITSEPHTETCNQKTKPTTDWQNILSFVIAAVVIITSTYTVGKDYKCIQFSNRIIMLEDDVPYGYGFFHLVFASGAMYIGMLFVGWNAHRTMEKWTVDVGWASTRVRATSGLVVAICYILMLVSQELWNLMLAVTSNSTQARPAGASMVAPAA</sequence>
<gene>
    <name evidence="8" type="ORF">QYE76_051613</name>
</gene>
<feature type="compositionally biased region" description="Low complexity" evidence="6">
    <location>
        <begin position="34"/>
        <end position="46"/>
    </location>
</feature>